<evidence type="ECO:0000313" key="2">
    <source>
        <dbReference type="Proteomes" id="UP000694864"/>
    </source>
</evidence>
<dbReference type="PANTHER" id="PTHR47165">
    <property type="entry name" value="OS03G0429900 PROTEIN"/>
    <property type="match status" value="1"/>
</dbReference>
<gene>
    <name evidence="3" type="primary">LOC104742206</name>
</gene>
<reference evidence="2" key="1">
    <citation type="journal article" date="2014" name="Nat. Commun.">
        <title>The emerging biofuel crop Camelina sativa retains a highly undifferentiated hexaploid genome structure.</title>
        <authorList>
            <person name="Kagale S."/>
            <person name="Koh C."/>
            <person name="Nixon J."/>
            <person name="Bollina V."/>
            <person name="Clarke W.E."/>
            <person name="Tuteja R."/>
            <person name="Spillane C."/>
            <person name="Robinson S.J."/>
            <person name="Links M.G."/>
            <person name="Clarke C."/>
            <person name="Higgins E.E."/>
            <person name="Huebert T."/>
            <person name="Sharpe A.G."/>
            <person name="Parkin I.A."/>
        </authorList>
    </citation>
    <scope>NUCLEOTIDE SEQUENCE [LARGE SCALE GENOMIC DNA]</scope>
    <source>
        <strain evidence="2">cv. DH55</strain>
    </source>
</reference>
<dbReference type="RefSeq" id="XP_019091966.1">
    <property type="nucleotide sequence ID" value="XM_019236421.1"/>
</dbReference>
<proteinExistence type="predicted"/>
<dbReference type="InterPro" id="IPR012340">
    <property type="entry name" value="NA-bd_OB-fold"/>
</dbReference>
<reference evidence="3" key="2">
    <citation type="submission" date="2025-08" db="UniProtKB">
        <authorList>
            <consortium name="RefSeq"/>
        </authorList>
    </citation>
    <scope>IDENTIFICATION</scope>
    <source>
        <tissue evidence="3">Leaf</tissue>
    </source>
</reference>
<dbReference type="CDD" id="cd04480">
    <property type="entry name" value="RPA1_DBD_A_like"/>
    <property type="match status" value="1"/>
</dbReference>
<accession>A0ABM1QYX8</accession>
<dbReference type="SUPFAM" id="SSF50249">
    <property type="entry name" value="Nucleic acid-binding proteins"/>
    <property type="match status" value="2"/>
</dbReference>
<name>A0ABM1QYX8_CAMSA</name>
<keyword evidence="2" id="KW-1185">Reference proteome</keyword>
<feature type="domain" description="Replication protein A 70 kDa DNA-binding subunit B/D first OB fold" evidence="1">
    <location>
        <begin position="31"/>
        <end position="131"/>
    </location>
</feature>
<dbReference type="Proteomes" id="UP000694864">
    <property type="component" value="Chromosome 14"/>
</dbReference>
<dbReference type="Pfam" id="PF02721">
    <property type="entry name" value="DUF223"/>
    <property type="match status" value="1"/>
</dbReference>
<organism evidence="2 3">
    <name type="scientific">Camelina sativa</name>
    <name type="common">False flax</name>
    <name type="synonym">Myagrum sativum</name>
    <dbReference type="NCBI Taxonomy" id="90675"/>
    <lineage>
        <taxon>Eukaryota</taxon>
        <taxon>Viridiplantae</taxon>
        <taxon>Streptophyta</taxon>
        <taxon>Embryophyta</taxon>
        <taxon>Tracheophyta</taxon>
        <taxon>Spermatophyta</taxon>
        <taxon>Magnoliopsida</taxon>
        <taxon>eudicotyledons</taxon>
        <taxon>Gunneridae</taxon>
        <taxon>Pentapetalae</taxon>
        <taxon>rosids</taxon>
        <taxon>malvids</taxon>
        <taxon>Brassicales</taxon>
        <taxon>Brassicaceae</taxon>
        <taxon>Camelineae</taxon>
        <taxon>Camelina</taxon>
    </lineage>
</organism>
<dbReference type="InterPro" id="IPR003871">
    <property type="entry name" value="RFA1B/D_OB_1st"/>
</dbReference>
<protein>
    <submittedName>
        <fullName evidence="3">Uncharacterized protein LOC104742206</fullName>
    </submittedName>
</protein>
<evidence type="ECO:0000313" key="3">
    <source>
        <dbReference type="RefSeq" id="XP_019091966.1"/>
    </source>
</evidence>
<dbReference type="GeneID" id="104742206"/>
<dbReference type="PANTHER" id="PTHR47165:SF4">
    <property type="entry name" value="OS03G0429900 PROTEIN"/>
    <property type="match status" value="1"/>
</dbReference>
<dbReference type="Gene3D" id="2.40.50.140">
    <property type="entry name" value="Nucleic acid-binding proteins"/>
    <property type="match status" value="2"/>
</dbReference>
<sequence length="265" mass="30449">MATVSSGRSVRTVSMDLQGDLATLLSKKIHLHDLVIGKTMQHVTVRILRMWEARNFKLNGTLMSLDMLFLDEKENVIQGSIFHRFIGKFKGHLEKGKMYLISNFEVVPTYGFYKVTDNPFTIRFMETTKIVEVLEDICSIKDEKFRLHNYAESNKFVGTNIHLFDAVGQLLKVQDSNLEDSTSTERIVFLLLLQENESVRLTLWDNQASNFRQQFIKTNQENSVIVCTSLNPKMFAGKMHLSSTGATKTYINYELEAVQEFMKGK</sequence>
<evidence type="ECO:0000259" key="1">
    <source>
        <dbReference type="Pfam" id="PF02721"/>
    </source>
</evidence>